<dbReference type="InterPro" id="IPR000073">
    <property type="entry name" value="AB_hydrolase_1"/>
</dbReference>
<evidence type="ECO:0000259" key="1">
    <source>
        <dbReference type="Pfam" id="PF00561"/>
    </source>
</evidence>
<gene>
    <name evidence="2" type="ORF">HMPREF0216_02090</name>
</gene>
<dbReference type="HOGENOM" id="CLU_1084636_0_0_9"/>
<evidence type="ECO:0000313" key="3">
    <source>
        <dbReference type="Proteomes" id="UP000010420"/>
    </source>
</evidence>
<keyword evidence="2" id="KW-0378">Hydrolase</keyword>
<dbReference type="SUPFAM" id="SSF53474">
    <property type="entry name" value="alpha/beta-Hydrolases"/>
    <property type="match status" value="1"/>
</dbReference>
<comment type="caution">
    <text evidence="2">The sequence shown here is derived from an EMBL/GenBank/DDBJ whole genome shotgun (WGS) entry which is preliminary data.</text>
</comment>
<dbReference type="PANTHER" id="PTHR43798">
    <property type="entry name" value="MONOACYLGLYCEROL LIPASE"/>
    <property type="match status" value="1"/>
</dbReference>
<dbReference type="Pfam" id="PF00561">
    <property type="entry name" value="Abhydrolase_1"/>
    <property type="match status" value="1"/>
</dbReference>
<name>L1QFG8_9CLOT</name>
<dbReference type="Proteomes" id="UP000010420">
    <property type="component" value="Unassembled WGS sequence"/>
</dbReference>
<dbReference type="GO" id="GO:0016787">
    <property type="term" value="F:hydrolase activity"/>
    <property type="evidence" value="ECO:0007669"/>
    <property type="project" value="UniProtKB-KW"/>
</dbReference>
<organism evidence="2 3">
    <name type="scientific">Clostridium celatum DSM 1785</name>
    <dbReference type="NCBI Taxonomy" id="545697"/>
    <lineage>
        <taxon>Bacteria</taxon>
        <taxon>Bacillati</taxon>
        <taxon>Bacillota</taxon>
        <taxon>Clostridia</taxon>
        <taxon>Eubacteriales</taxon>
        <taxon>Clostridiaceae</taxon>
        <taxon>Clostridium</taxon>
    </lineage>
</organism>
<dbReference type="EMBL" id="AMEZ01000058">
    <property type="protein sequence ID" value="EKY26307.1"/>
    <property type="molecule type" value="Genomic_DNA"/>
</dbReference>
<accession>L1QFG8</accession>
<reference evidence="2 3" key="1">
    <citation type="submission" date="2012-05" db="EMBL/GenBank/DDBJ databases">
        <authorList>
            <person name="Weinstock G."/>
            <person name="Sodergren E."/>
            <person name="Lobos E.A."/>
            <person name="Fulton L."/>
            <person name="Fulton R."/>
            <person name="Courtney L."/>
            <person name="Fronick C."/>
            <person name="O'Laughlin M."/>
            <person name="Godfrey J."/>
            <person name="Wilson R.M."/>
            <person name="Miner T."/>
            <person name="Farmer C."/>
            <person name="Delehaunty K."/>
            <person name="Cordes M."/>
            <person name="Minx P."/>
            <person name="Tomlinson C."/>
            <person name="Chen J."/>
            <person name="Wollam A."/>
            <person name="Pepin K.H."/>
            <person name="Bhonagiri V."/>
            <person name="Zhang X."/>
            <person name="Suruliraj S."/>
            <person name="Warren W."/>
            <person name="Mitreva M."/>
            <person name="Mardis E.R."/>
            <person name="Wilson R.K."/>
        </authorList>
    </citation>
    <scope>NUCLEOTIDE SEQUENCE [LARGE SCALE GENOMIC DNA]</scope>
    <source>
        <strain evidence="2 3">DSM 1785</strain>
    </source>
</reference>
<dbReference type="PATRIC" id="fig|545697.3.peg.2055"/>
<dbReference type="eggNOG" id="COG0596">
    <property type="taxonomic scope" value="Bacteria"/>
</dbReference>
<keyword evidence="3" id="KW-1185">Reference proteome</keyword>
<dbReference type="STRING" id="545697.HMPREF0216_02090"/>
<proteinExistence type="predicted"/>
<dbReference type="InterPro" id="IPR029058">
    <property type="entry name" value="AB_hydrolase_fold"/>
</dbReference>
<dbReference type="Gene3D" id="3.40.50.1820">
    <property type="entry name" value="alpha/beta hydrolase"/>
    <property type="match status" value="1"/>
</dbReference>
<dbReference type="AlphaFoldDB" id="L1QFG8"/>
<evidence type="ECO:0000313" key="2">
    <source>
        <dbReference type="EMBL" id="EKY26307.1"/>
    </source>
</evidence>
<sequence length="256" mass="29241">MKILSYIVSNNNAKIYYNTFGSGPALLLAHGMGNTKEIWNETGWIDILKNHFTVIPFDIRGNGESSKSYEPSFYSSDNILNDINNLVTHLGFTKFNYFGHSYGATIGLQLCKYNNNLEKCICAGTSFGDLFFKTSLPNWIKQYEKYQDIKDNHVFAGENLSSEDINWLMQTDLLLNIAQMKAWTHWTGIEPSDVKCKLSIYSGTKDNPLTLNSLLKNKANFIDYNIEMKIFDELNHKDLISNSKIVSPWILNFLNS</sequence>
<protein>
    <submittedName>
        <fullName evidence="2">Hydrolase, alpha/beta domain protein</fullName>
    </submittedName>
</protein>
<feature type="domain" description="AB hydrolase-1" evidence="1">
    <location>
        <begin position="24"/>
        <end position="188"/>
    </location>
</feature>
<dbReference type="InterPro" id="IPR050266">
    <property type="entry name" value="AB_hydrolase_sf"/>
</dbReference>